<feature type="transmembrane region" description="Helical" evidence="1">
    <location>
        <begin position="44"/>
        <end position="70"/>
    </location>
</feature>
<accession>A0ABM9HXN9</accession>
<sequence length="162" mass="18367">MAVVDKIPACSSARYDVRGRDGYEPHRQRKFCLIAMNVTQVKSFLILTVLAIIGFGPLSLTCLIGLYIVLRRPDWFYRVVKNLYRGTACGSEHCPEQDEKRRSATRMARIKTFLSLLVLLVLDIAPIPVAGSIGLYVVVARPCWFRRLVEKIYGDMDTQSDI</sequence>
<evidence type="ECO:0000256" key="1">
    <source>
        <dbReference type="SAM" id="Phobius"/>
    </source>
</evidence>
<keyword evidence="3" id="KW-1185">Reference proteome</keyword>
<evidence type="ECO:0000313" key="2">
    <source>
        <dbReference type="EMBL" id="CAI8755682.1"/>
    </source>
</evidence>
<gene>
    <name evidence="2" type="ORF">MSZNOR_0736</name>
</gene>
<organism evidence="2 3">
    <name type="scientific">Methylocaldum szegediense</name>
    <dbReference type="NCBI Taxonomy" id="73780"/>
    <lineage>
        <taxon>Bacteria</taxon>
        <taxon>Pseudomonadati</taxon>
        <taxon>Pseudomonadota</taxon>
        <taxon>Gammaproteobacteria</taxon>
        <taxon>Methylococcales</taxon>
        <taxon>Methylococcaceae</taxon>
        <taxon>Methylocaldum</taxon>
    </lineage>
</organism>
<keyword evidence="1" id="KW-1133">Transmembrane helix</keyword>
<keyword evidence="1" id="KW-0812">Transmembrane</keyword>
<protein>
    <submittedName>
        <fullName evidence="2">Uncharacterized protein</fullName>
    </submittedName>
</protein>
<feature type="transmembrane region" description="Helical" evidence="1">
    <location>
        <begin position="112"/>
        <end position="139"/>
    </location>
</feature>
<dbReference type="EMBL" id="OX458333">
    <property type="protein sequence ID" value="CAI8755682.1"/>
    <property type="molecule type" value="Genomic_DNA"/>
</dbReference>
<proteinExistence type="predicted"/>
<reference evidence="2 3" key="1">
    <citation type="submission" date="2023-03" db="EMBL/GenBank/DDBJ databases">
        <authorList>
            <person name="Pearce D."/>
        </authorList>
    </citation>
    <scope>NUCLEOTIDE SEQUENCE [LARGE SCALE GENOMIC DNA]</scope>
    <source>
        <strain evidence="2">Msz</strain>
    </source>
</reference>
<name>A0ABM9HXN9_9GAMM</name>
<dbReference type="Proteomes" id="UP001162030">
    <property type="component" value="Chromosome"/>
</dbReference>
<keyword evidence="1" id="KW-0472">Membrane</keyword>
<evidence type="ECO:0000313" key="3">
    <source>
        <dbReference type="Proteomes" id="UP001162030"/>
    </source>
</evidence>